<dbReference type="EMBL" id="JBANQN010000010">
    <property type="protein sequence ID" value="KAK6778022.1"/>
    <property type="molecule type" value="Genomic_DNA"/>
</dbReference>
<evidence type="ECO:0000313" key="3">
    <source>
        <dbReference type="Proteomes" id="UP001371456"/>
    </source>
</evidence>
<proteinExistence type="predicted"/>
<feature type="compositionally biased region" description="Basic residues" evidence="1">
    <location>
        <begin position="109"/>
        <end position="119"/>
    </location>
</feature>
<feature type="region of interest" description="Disordered" evidence="1">
    <location>
        <begin position="49"/>
        <end position="74"/>
    </location>
</feature>
<feature type="compositionally biased region" description="Basic and acidic residues" evidence="1">
    <location>
        <begin position="49"/>
        <end position="69"/>
    </location>
</feature>
<organism evidence="2 3">
    <name type="scientific">Solanum bulbocastanum</name>
    <name type="common">Wild potato</name>
    <dbReference type="NCBI Taxonomy" id="147425"/>
    <lineage>
        <taxon>Eukaryota</taxon>
        <taxon>Viridiplantae</taxon>
        <taxon>Streptophyta</taxon>
        <taxon>Embryophyta</taxon>
        <taxon>Tracheophyta</taxon>
        <taxon>Spermatophyta</taxon>
        <taxon>Magnoliopsida</taxon>
        <taxon>eudicotyledons</taxon>
        <taxon>Gunneridae</taxon>
        <taxon>Pentapetalae</taxon>
        <taxon>asterids</taxon>
        <taxon>lamiids</taxon>
        <taxon>Solanales</taxon>
        <taxon>Solanaceae</taxon>
        <taxon>Solanoideae</taxon>
        <taxon>Solaneae</taxon>
        <taxon>Solanum</taxon>
    </lineage>
</organism>
<evidence type="ECO:0000256" key="1">
    <source>
        <dbReference type="SAM" id="MobiDB-lite"/>
    </source>
</evidence>
<gene>
    <name evidence="2" type="ORF">RDI58_024740</name>
</gene>
<accession>A0AAN8T3Q9</accession>
<name>A0AAN8T3Q9_SOLBU</name>
<dbReference type="Proteomes" id="UP001371456">
    <property type="component" value="Unassembled WGS sequence"/>
</dbReference>
<keyword evidence="3" id="KW-1185">Reference proteome</keyword>
<evidence type="ECO:0000313" key="2">
    <source>
        <dbReference type="EMBL" id="KAK6778022.1"/>
    </source>
</evidence>
<sequence>MDPQEEWYHVHLQGSLLQGEIEEDHNMKELAVVCLKSQPVQTLHEIVSHQRQMELQNKELKQSSDREDRDENENLQIEHVVFNEAGVSPAPVVTHKGKNKREVLSTRSNPRRGVRNGIK</sequence>
<comment type="caution">
    <text evidence="2">The sequence shown here is derived from an EMBL/GenBank/DDBJ whole genome shotgun (WGS) entry which is preliminary data.</text>
</comment>
<dbReference type="AlphaFoldDB" id="A0AAN8T3Q9"/>
<feature type="region of interest" description="Disordered" evidence="1">
    <location>
        <begin position="86"/>
        <end position="119"/>
    </location>
</feature>
<protein>
    <submittedName>
        <fullName evidence="2">Uncharacterized protein</fullName>
    </submittedName>
</protein>
<reference evidence="2 3" key="1">
    <citation type="submission" date="2024-02" db="EMBL/GenBank/DDBJ databases">
        <title>de novo genome assembly of Solanum bulbocastanum strain 11H21.</title>
        <authorList>
            <person name="Hosaka A.J."/>
        </authorList>
    </citation>
    <scope>NUCLEOTIDE SEQUENCE [LARGE SCALE GENOMIC DNA]</scope>
    <source>
        <tissue evidence="2">Young leaves</tissue>
    </source>
</reference>